<keyword evidence="1" id="KW-0472">Membrane</keyword>
<organism evidence="2 3">
    <name type="scientific">Dillenia turbinata</name>
    <dbReference type="NCBI Taxonomy" id="194707"/>
    <lineage>
        <taxon>Eukaryota</taxon>
        <taxon>Viridiplantae</taxon>
        <taxon>Streptophyta</taxon>
        <taxon>Embryophyta</taxon>
        <taxon>Tracheophyta</taxon>
        <taxon>Spermatophyta</taxon>
        <taxon>Magnoliopsida</taxon>
        <taxon>eudicotyledons</taxon>
        <taxon>Gunneridae</taxon>
        <taxon>Pentapetalae</taxon>
        <taxon>Dilleniales</taxon>
        <taxon>Dilleniaceae</taxon>
        <taxon>Dillenia</taxon>
    </lineage>
</organism>
<accession>A0AAN8W7C6</accession>
<feature type="transmembrane region" description="Helical" evidence="1">
    <location>
        <begin position="14"/>
        <end position="35"/>
    </location>
</feature>
<proteinExistence type="predicted"/>
<feature type="non-terminal residue" evidence="2">
    <location>
        <position position="301"/>
    </location>
</feature>
<evidence type="ECO:0000313" key="2">
    <source>
        <dbReference type="EMBL" id="KAK6940572.1"/>
    </source>
</evidence>
<gene>
    <name evidence="2" type="ORF">RJ641_030103</name>
</gene>
<keyword evidence="1" id="KW-0812">Transmembrane</keyword>
<dbReference type="AlphaFoldDB" id="A0AAN8W7C6"/>
<name>A0AAN8W7C6_9MAGN</name>
<sequence>MVHRPCCHSFLGSILKLLIFFQTFLGFSIILYSAYALNHWNSSLSPPVFPPPSLPPDSSVPLLFTSSDSFEFPDRVDTPLDFVARDVVNSVTNEIASGFDYENRIRLDKLPAPWNMSGYSTDANHFLPLVACRFIYTLMGLGAVLCCVTCIGHIGAEAYVGCCLFLYIILTSIIIFAEAVFWAFFLFDQNWEKDLPFDPTGELINLKSFIENNWDLCKWFGIGIVAIQVSSLIAALVLRAMVSTPKPDYDSDEEYGYIGNRSREPRLSMRSNRSSGSTKGDNDVAHSEFWSSQMRQKVFGL</sequence>
<evidence type="ECO:0000313" key="3">
    <source>
        <dbReference type="Proteomes" id="UP001370490"/>
    </source>
</evidence>
<keyword evidence="1" id="KW-1133">Transmembrane helix</keyword>
<protein>
    <recommendedName>
        <fullName evidence="4">Tetraspanin-18</fullName>
    </recommendedName>
</protein>
<comment type="caution">
    <text evidence="2">The sequence shown here is derived from an EMBL/GenBank/DDBJ whole genome shotgun (WGS) entry which is preliminary data.</text>
</comment>
<dbReference type="EMBL" id="JBAMMX010000005">
    <property type="protein sequence ID" value="KAK6940572.1"/>
    <property type="molecule type" value="Genomic_DNA"/>
</dbReference>
<evidence type="ECO:0000256" key="1">
    <source>
        <dbReference type="SAM" id="Phobius"/>
    </source>
</evidence>
<dbReference type="Proteomes" id="UP001370490">
    <property type="component" value="Unassembled WGS sequence"/>
</dbReference>
<reference evidence="2 3" key="1">
    <citation type="submission" date="2023-12" db="EMBL/GenBank/DDBJ databases">
        <title>A high-quality genome assembly for Dillenia turbinata (Dilleniales).</title>
        <authorList>
            <person name="Chanderbali A."/>
        </authorList>
    </citation>
    <scope>NUCLEOTIDE SEQUENCE [LARGE SCALE GENOMIC DNA]</scope>
    <source>
        <strain evidence="2">LSX21</strain>
        <tissue evidence="2">Leaf</tissue>
    </source>
</reference>
<feature type="transmembrane region" description="Helical" evidence="1">
    <location>
        <begin position="219"/>
        <end position="238"/>
    </location>
</feature>
<keyword evidence="3" id="KW-1185">Reference proteome</keyword>
<evidence type="ECO:0008006" key="4">
    <source>
        <dbReference type="Google" id="ProtNLM"/>
    </source>
</evidence>
<feature type="transmembrane region" description="Helical" evidence="1">
    <location>
        <begin position="126"/>
        <end position="152"/>
    </location>
</feature>
<feature type="transmembrane region" description="Helical" evidence="1">
    <location>
        <begin position="164"/>
        <end position="187"/>
    </location>
</feature>